<accession>Q6E6Q0</accession>
<dbReference type="AlphaFoldDB" id="Q6E6Q0"/>
<reference evidence="1" key="1">
    <citation type="journal article" date="2004" name="Plasmid">
        <title>Mycoplasma arthritidis bacteriophage MAV1 prophage integration, deletions, and strain-related polymorphisms.</title>
        <authorList>
            <person name="Washburn L.R."/>
            <person name="Miller E.J."/>
            <person name="Mukherjee S."/>
            <person name="Dannenbring D."/>
        </authorList>
    </citation>
    <scope>NUCLEOTIDE SEQUENCE</scope>
    <source>
        <strain evidence="1">JR3</strain>
    </source>
</reference>
<dbReference type="EMBL" id="AY544188">
    <property type="protein sequence ID" value="AAT66129.1"/>
    <property type="molecule type" value="Genomic_DNA"/>
</dbReference>
<proteinExistence type="predicted"/>
<evidence type="ECO:0000313" key="1">
    <source>
        <dbReference type="EMBL" id="AAT66129.1"/>
    </source>
</evidence>
<name>Q6E6Q0_METAT</name>
<organism evidence="1">
    <name type="scientific">Metamycoplasma arthritidis</name>
    <name type="common">Mycoplasma arthritidis</name>
    <dbReference type="NCBI Taxonomy" id="2111"/>
    <lineage>
        <taxon>Bacteria</taxon>
        <taxon>Bacillati</taxon>
        <taxon>Mycoplasmatota</taxon>
        <taxon>Mycoplasmoidales</taxon>
        <taxon>Metamycoplasmataceae</taxon>
        <taxon>Metamycoplasma</taxon>
    </lineage>
</organism>
<protein>
    <submittedName>
        <fullName evidence="1">Uncharacterized protein</fullName>
    </submittedName>
</protein>
<sequence>MALKLDITNSGSYEVADLKIKKQQRTNKYQVTGTLFANIKKFENGLEKIEKVQVATINSQLSGDVTLTNKDILNSLLKLVKSKGDTSKTYASEYVGNFKLTVPFLHNFLELEKQYEEYFGEGTRVKIVEEAVGANDIDGKLYVTYKLEYEENGGIKHDSITQNIELTGFKKITNDTLRDFLITKKNDNNEWNTIKQEIKKLYNDNKNTLNYEITRSNVSNNEVKKIFTTNSWEIIKNNDDQDATTKFDHKYWMISYGAESLEHNFKPNTYILENGKFQIRTLKVNLSKIIFSKSNNGDIWAKAIFDATFEINANDGAQSKNTKIVEMQLTHSLLKI</sequence>